<dbReference type="InterPro" id="IPR005532">
    <property type="entry name" value="SUMF_dom"/>
</dbReference>
<dbReference type="InterPro" id="IPR016187">
    <property type="entry name" value="CTDL_fold"/>
</dbReference>
<reference evidence="2 3" key="1">
    <citation type="submission" date="2019-06" db="EMBL/GenBank/DDBJ databases">
        <title>Sequencing the genomes of 1000 actinobacteria strains.</title>
        <authorList>
            <person name="Klenk H.-P."/>
        </authorList>
    </citation>
    <scope>NUCLEOTIDE SEQUENCE [LARGE SCALE GENOMIC DNA]</scope>
    <source>
        <strain evidence="2 3">DSM 44819</strain>
    </source>
</reference>
<dbReference type="SUPFAM" id="SSF56436">
    <property type="entry name" value="C-type lectin-like"/>
    <property type="match status" value="1"/>
</dbReference>
<dbReference type="InterPro" id="IPR042095">
    <property type="entry name" value="SUMF_sf"/>
</dbReference>
<comment type="caution">
    <text evidence="2">The sequence shown here is derived from an EMBL/GenBank/DDBJ whole genome shotgun (WGS) entry which is preliminary data.</text>
</comment>
<dbReference type="Proteomes" id="UP000315983">
    <property type="component" value="Unassembled WGS sequence"/>
</dbReference>
<dbReference type="Gene3D" id="3.90.1580.10">
    <property type="entry name" value="paralog of FGE (formylglycine-generating enzyme)"/>
    <property type="match status" value="1"/>
</dbReference>
<dbReference type="PANTHER" id="PTHR23150:SF19">
    <property type="entry name" value="FORMYLGLYCINE-GENERATING ENZYME"/>
    <property type="match status" value="1"/>
</dbReference>
<gene>
    <name evidence="2" type="ORF">FB564_4218</name>
</gene>
<evidence type="ECO:0000313" key="3">
    <source>
        <dbReference type="Proteomes" id="UP000315983"/>
    </source>
</evidence>
<evidence type="ECO:0000259" key="1">
    <source>
        <dbReference type="Pfam" id="PF03781"/>
    </source>
</evidence>
<evidence type="ECO:0000313" key="2">
    <source>
        <dbReference type="EMBL" id="TQL38998.1"/>
    </source>
</evidence>
<dbReference type="InterPro" id="IPR051043">
    <property type="entry name" value="Sulfatase_Mod_Factor_Kinase"/>
</dbReference>
<feature type="domain" description="Sulfatase-modifying factor enzyme-like" evidence="1">
    <location>
        <begin position="30"/>
        <end position="313"/>
    </location>
</feature>
<dbReference type="PANTHER" id="PTHR23150">
    <property type="entry name" value="SULFATASE MODIFYING FACTOR 1, 2"/>
    <property type="match status" value="1"/>
</dbReference>
<dbReference type="GO" id="GO:0120147">
    <property type="term" value="F:formylglycine-generating oxidase activity"/>
    <property type="evidence" value="ECO:0007669"/>
    <property type="project" value="TreeGrafter"/>
</dbReference>
<name>A0A542XT29_SALAC</name>
<dbReference type="Pfam" id="PF03781">
    <property type="entry name" value="FGE-sulfatase"/>
    <property type="match status" value="1"/>
</dbReference>
<proteinExistence type="predicted"/>
<protein>
    <submittedName>
        <fullName evidence="2">Formylglycine-generating enzyme required for sulfatase activity</fullName>
    </submittedName>
</protein>
<sequence length="316" mass="35969">MTFAAPRRDHRLTSQSAVLLARIRHGGQMGQMVRIPGGMFLQGSPPWLIDWLDQADQPLPRTWFADETPQVSRRLPPYRMDRHLVTVADFRRFVRATGYRTDAERRGFGLVYEALGWVERDGVCWHSPGGPDTGSPGYDDHPVVHVSWEDANTYAQWAGKRLPTESEWEFAARGSGFRIWPWGDTWQVDHANTAELHAGPLNSLAAWREWWQAMCEKHGPVPHTTPVGMFSRHGDSTLGCADMAGNVYEWTSTLSELYDEGVVCDPTVRMAMGRYRVIRGGSWMNFRYQVRCSERMHGDPTGWSSFAHGFRCAQDE</sequence>
<organism evidence="2 3">
    <name type="scientific">Salinispora arenicola</name>
    <dbReference type="NCBI Taxonomy" id="168697"/>
    <lineage>
        <taxon>Bacteria</taxon>
        <taxon>Bacillati</taxon>
        <taxon>Actinomycetota</taxon>
        <taxon>Actinomycetes</taxon>
        <taxon>Micromonosporales</taxon>
        <taxon>Micromonosporaceae</taxon>
        <taxon>Salinispora</taxon>
    </lineage>
</organism>
<dbReference type="EMBL" id="VFOL01000001">
    <property type="protein sequence ID" value="TQL38998.1"/>
    <property type="molecule type" value="Genomic_DNA"/>
</dbReference>
<accession>A0A542XT29</accession>
<dbReference type="AlphaFoldDB" id="A0A542XT29"/>